<organism evidence="1">
    <name type="scientific">Pseudomonas solani</name>
    <dbReference type="NCBI Taxonomy" id="2731552"/>
    <lineage>
        <taxon>Bacteria</taxon>
        <taxon>Pseudomonadati</taxon>
        <taxon>Pseudomonadota</taxon>
        <taxon>Gammaproteobacteria</taxon>
        <taxon>Pseudomonadales</taxon>
        <taxon>Pseudomonadaceae</taxon>
        <taxon>Pseudomonas</taxon>
    </lineage>
</organism>
<name>A0AAU7YAT4_9PSED</name>
<reference evidence="1" key="1">
    <citation type="submission" date="2023-08" db="EMBL/GenBank/DDBJ databases">
        <title>Increased levels of nutrients transform a symbiont into a lethal pathobiont.</title>
        <authorList>
            <person name="Lachnit T."/>
            <person name="Ulrich L."/>
            <person name="Willmer F.M."/>
            <person name="Hasenbein T."/>
            <person name="Steiner L.X."/>
            <person name="Wolters M."/>
            <person name="Herbst E.M."/>
            <person name="Deines P."/>
        </authorList>
    </citation>
    <scope>NUCLEOTIDE SEQUENCE</scope>
    <source>
        <strain evidence="1">T3</strain>
    </source>
</reference>
<proteinExistence type="predicted"/>
<dbReference type="EMBL" id="CP158373">
    <property type="protein sequence ID" value="XBY66843.1"/>
    <property type="molecule type" value="Genomic_DNA"/>
</dbReference>
<accession>A0AAU7YAT4</accession>
<gene>
    <name evidence="1" type="ORF">ABS648_14060</name>
</gene>
<sequence>MSETAITLRVQFSDEAQAQQVLQALGAAAEAHGHELTASLASLAPVGAHGAEQGIDIERLERQDSTLIVAGYAGRIDPPLWLIPGLVHLGATRTVLSESRDEGGQRHHFIGLKRVSQKAFEASAALMPKPPLKASAELFLPEGRVTVKATLLSHEWKESLFERFCVMRMQAEDGRLFLYKGASGLTAMTADDHEKTCTFSATFELGEYDGETVAFARRPTKLQLGSISPAKARKVKFSGRNKAFMEGPFAPLISRYLQELEGKPDAFIQRLGAASLLDVGFSELFGLLKNLDAYSFDGFGHYVSLSDGSREAFEIYTVGDATVDLEAARQHLNMLDVAATYRDDHPNVYTLYWLHDGIRVRFKVWAKGFECYLDRQVESAF</sequence>
<evidence type="ECO:0000313" key="1">
    <source>
        <dbReference type="EMBL" id="XBY66843.1"/>
    </source>
</evidence>
<protein>
    <submittedName>
        <fullName evidence="1">Uncharacterized protein</fullName>
    </submittedName>
</protein>
<dbReference type="AlphaFoldDB" id="A0AAU7YAT4"/>
<dbReference type="RefSeq" id="WP_350448527.1">
    <property type="nucleotide sequence ID" value="NZ_CP158373.1"/>
</dbReference>